<dbReference type="Proteomes" id="UP001732720">
    <property type="component" value="Chromosome 11"/>
</dbReference>
<reference evidence="2" key="1">
    <citation type="submission" date="2025-08" db="UniProtKB">
        <authorList>
            <consortium name="RefSeq"/>
        </authorList>
    </citation>
    <scope>IDENTIFICATION</scope>
</reference>
<proteinExistence type="predicted"/>
<name>A0AC58KAW7_CASCN</name>
<protein>
    <submittedName>
        <fullName evidence="2">Tachykinin-4 isoform X1</fullName>
    </submittedName>
</protein>
<organism evidence="1 2">
    <name type="scientific">Castor canadensis</name>
    <name type="common">American beaver</name>
    <dbReference type="NCBI Taxonomy" id="51338"/>
    <lineage>
        <taxon>Eukaryota</taxon>
        <taxon>Metazoa</taxon>
        <taxon>Chordata</taxon>
        <taxon>Craniata</taxon>
        <taxon>Vertebrata</taxon>
        <taxon>Euteleostomi</taxon>
        <taxon>Mammalia</taxon>
        <taxon>Eutheria</taxon>
        <taxon>Euarchontoglires</taxon>
        <taxon>Glires</taxon>
        <taxon>Rodentia</taxon>
        <taxon>Castorimorpha</taxon>
        <taxon>Castoridae</taxon>
        <taxon>Castor</taxon>
    </lineage>
</organism>
<gene>
    <name evidence="2" type="primary">Tac4</name>
</gene>
<dbReference type="RefSeq" id="XP_073902085.1">
    <property type="nucleotide sequence ID" value="XM_074045984.1"/>
</dbReference>
<evidence type="ECO:0000313" key="2">
    <source>
        <dbReference type="RefSeq" id="XP_073902085.1"/>
    </source>
</evidence>
<evidence type="ECO:0000313" key="1">
    <source>
        <dbReference type="Proteomes" id="UP001732720"/>
    </source>
</evidence>
<accession>A0AC58KAW7</accession>
<keyword evidence="1" id="KW-1185">Reference proteome</keyword>
<sequence>MLPCVALLLMGLPVCTVAGDSEQELDLSTEAKPWVIVTLEGNLIPGIQLQLQEVKNSKASQFFGLMGKRVGGRPPIQPGARTGYHLERMVQGLLGRGGVSTEGTEEEDQISE</sequence>